<feature type="region of interest" description="Disordered" evidence="1">
    <location>
        <begin position="1"/>
        <end position="45"/>
    </location>
</feature>
<accession>A0A6J4NB07</accession>
<feature type="non-terminal residue" evidence="2">
    <location>
        <position position="45"/>
    </location>
</feature>
<dbReference type="EMBL" id="CADCUS010000054">
    <property type="protein sequence ID" value="CAA9382538.1"/>
    <property type="molecule type" value="Genomic_DNA"/>
</dbReference>
<proteinExistence type="predicted"/>
<feature type="non-terminal residue" evidence="2">
    <location>
        <position position="1"/>
    </location>
</feature>
<evidence type="ECO:0000256" key="1">
    <source>
        <dbReference type="SAM" id="MobiDB-lite"/>
    </source>
</evidence>
<sequence length="45" mass="4926">WRATAGPGCRSRVSHAPWPGREDPHARRRTRSTTDTPGPVTLTAC</sequence>
<gene>
    <name evidence="2" type="ORF">AVDCRST_MAG66-403</name>
</gene>
<organism evidence="2">
    <name type="scientific">uncultured Pseudonocardia sp</name>
    <dbReference type="NCBI Taxonomy" id="211455"/>
    <lineage>
        <taxon>Bacteria</taxon>
        <taxon>Bacillati</taxon>
        <taxon>Actinomycetota</taxon>
        <taxon>Actinomycetes</taxon>
        <taxon>Pseudonocardiales</taxon>
        <taxon>Pseudonocardiaceae</taxon>
        <taxon>Pseudonocardia</taxon>
        <taxon>environmental samples</taxon>
    </lineage>
</organism>
<name>A0A6J4NB07_9PSEU</name>
<dbReference type="AlphaFoldDB" id="A0A6J4NB07"/>
<protein>
    <submittedName>
        <fullName evidence="2">Uncharacterized protein</fullName>
    </submittedName>
</protein>
<reference evidence="2" key="1">
    <citation type="submission" date="2020-02" db="EMBL/GenBank/DDBJ databases">
        <authorList>
            <person name="Meier V. D."/>
        </authorList>
    </citation>
    <scope>NUCLEOTIDE SEQUENCE</scope>
    <source>
        <strain evidence="2">AVDCRST_MAG66</strain>
    </source>
</reference>
<evidence type="ECO:0000313" key="2">
    <source>
        <dbReference type="EMBL" id="CAA9382538.1"/>
    </source>
</evidence>